<dbReference type="RefSeq" id="XP_056469853.1">
    <property type="nucleotide sequence ID" value="XM_056622437.1"/>
</dbReference>
<dbReference type="EMBL" id="JAPQKI010000010">
    <property type="protein sequence ID" value="KAJ5085175.1"/>
    <property type="molecule type" value="Genomic_DNA"/>
</dbReference>
<evidence type="ECO:0000313" key="3">
    <source>
        <dbReference type="Proteomes" id="UP001149074"/>
    </source>
</evidence>
<reference evidence="2" key="2">
    <citation type="journal article" date="2023" name="IMA Fungus">
        <title>Comparative genomic study of the Penicillium genus elucidates a diverse pangenome and 15 lateral gene transfer events.</title>
        <authorList>
            <person name="Petersen C."/>
            <person name="Sorensen T."/>
            <person name="Nielsen M.R."/>
            <person name="Sondergaard T.E."/>
            <person name="Sorensen J.L."/>
            <person name="Fitzpatrick D.A."/>
            <person name="Frisvad J.C."/>
            <person name="Nielsen K.L."/>
        </authorList>
    </citation>
    <scope>NUCLEOTIDE SEQUENCE</scope>
    <source>
        <strain evidence="2">IBT 30761</strain>
    </source>
</reference>
<dbReference type="GeneID" id="81361416"/>
<keyword evidence="1" id="KW-1133">Transmembrane helix</keyword>
<dbReference type="Proteomes" id="UP001149074">
    <property type="component" value="Unassembled WGS sequence"/>
</dbReference>
<dbReference type="AlphaFoldDB" id="A0A9W9ENU6"/>
<keyword evidence="3" id="KW-1185">Reference proteome</keyword>
<sequence>MNPTLMYQRSYYSPGLYCPSGWATVGVAVRDDENSLSKSGILAPASTTTTSEPDYALISPKDFFLSLLEPSETAVLCCPSSYTADLDFGCWTKIPDYKPSSGCNYHIPAKDFLNFVTVTKVIDGETVTTEYMESLTATNPFGEPKTTTFDDEEKATLAGYDSYAIMTMVHKKADFEEAGPTNAAQRMTPGSSTWTGFGTVLGVSVAAMALGAAIIL</sequence>
<comment type="caution">
    <text evidence="2">The sequence shown here is derived from an EMBL/GenBank/DDBJ whole genome shotgun (WGS) entry which is preliminary data.</text>
</comment>
<proteinExistence type="predicted"/>
<reference evidence="2" key="1">
    <citation type="submission" date="2022-11" db="EMBL/GenBank/DDBJ databases">
        <authorList>
            <person name="Petersen C."/>
        </authorList>
    </citation>
    <scope>NUCLEOTIDE SEQUENCE</scope>
    <source>
        <strain evidence="2">IBT 30761</strain>
    </source>
</reference>
<accession>A0A9W9ENU6</accession>
<keyword evidence="1" id="KW-0472">Membrane</keyword>
<dbReference type="OrthoDB" id="5429716at2759"/>
<protein>
    <submittedName>
        <fullName evidence="2">Uncharacterized protein</fullName>
    </submittedName>
</protein>
<feature type="transmembrane region" description="Helical" evidence="1">
    <location>
        <begin position="194"/>
        <end position="215"/>
    </location>
</feature>
<gene>
    <name evidence="2" type="ORF">N7532_009946</name>
</gene>
<evidence type="ECO:0000313" key="2">
    <source>
        <dbReference type="EMBL" id="KAJ5085175.1"/>
    </source>
</evidence>
<evidence type="ECO:0000256" key="1">
    <source>
        <dbReference type="SAM" id="Phobius"/>
    </source>
</evidence>
<name>A0A9W9ENU6_9EURO</name>
<keyword evidence="1" id="KW-0812">Transmembrane</keyword>
<organism evidence="2 3">
    <name type="scientific">Penicillium argentinense</name>
    <dbReference type="NCBI Taxonomy" id="1131581"/>
    <lineage>
        <taxon>Eukaryota</taxon>
        <taxon>Fungi</taxon>
        <taxon>Dikarya</taxon>
        <taxon>Ascomycota</taxon>
        <taxon>Pezizomycotina</taxon>
        <taxon>Eurotiomycetes</taxon>
        <taxon>Eurotiomycetidae</taxon>
        <taxon>Eurotiales</taxon>
        <taxon>Aspergillaceae</taxon>
        <taxon>Penicillium</taxon>
    </lineage>
</organism>